<dbReference type="RefSeq" id="WP_051623123.1">
    <property type="nucleotide sequence ID" value="NZ_AP020335.1"/>
</dbReference>
<keyword evidence="9" id="KW-1185">Reference proteome</keyword>
<comment type="similarity">
    <text evidence="1">Belongs to the GppA/Ppx family.</text>
</comment>
<evidence type="ECO:0000313" key="9">
    <source>
        <dbReference type="Proteomes" id="UP000027341"/>
    </source>
</evidence>
<dbReference type="InterPro" id="IPR043129">
    <property type="entry name" value="ATPase_NBD"/>
</dbReference>
<evidence type="ECO:0000256" key="1">
    <source>
        <dbReference type="ARBA" id="ARBA00007125"/>
    </source>
</evidence>
<dbReference type="AlphaFoldDB" id="A0A066ZRF3"/>
<dbReference type="EMBL" id="JMIU01000001">
    <property type="protein sequence ID" value="KDN96388.1"/>
    <property type="molecule type" value="Genomic_DNA"/>
</dbReference>
<dbReference type="PIRSF" id="PIRSF001267">
    <property type="entry name" value="Pyrophosphatase_GppA_Ppx"/>
    <property type="match status" value="1"/>
</dbReference>
<evidence type="ECO:0000313" key="8">
    <source>
        <dbReference type="EMBL" id="KDN96388.1"/>
    </source>
</evidence>
<dbReference type="GO" id="GO:0004309">
    <property type="term" value="F:exopolyphosphatase activity"/>
    <property type="evidence" value="ECO:0007669"/>
    <property type="project" value="UniProtKB-EC"/>
</dbReference>
<dbReference type="EC" id="3.6.1.11" evidence="2"/>
<dbReference type="Gene3D" id="1.10.3210.10">
    <property type="entry name" value="Hypothetical protein af1432"/>
    <property type="match status" value="1"/>
</dbReference>
<evidence type="ECO:0000256" key="5">
    <source>
        <dbReference type="ARBA" id="ARBA00047607"/>
    </source>
</evidence>
<dbReference type="InterPro" id="IPR050273">
    <property type="entry name" value="GppA/Ppx_hydrolase"/>
</dbReference>
<reference evidence="8 9" key="1">
    <citation type="submission" date="2014-04" db="EMBL/GenBank/DDBJ databases">
        <title>Draft genome sequence of Hydrogenovibrio marinus MH-110, a model organism for aerobic H2 metabolism.</title>
        <authorList>
            <person name="Cha H.J."/>
            <person name="Jo B.H."/>
            <person name="Hwang B.H."/>
        </authorList>
    </citation>
    <scope>NUCLEOTIDE SEQUENCE [LARGE SCALE GENOMIC DNA]</scope>
    <source>
        <strain evidence="8 9">MH-110</strain>
    </source>
</reference>
<sequence>MQSLVDSTLSAPDKDDTSDAQLYAAIDLGSNSFHMIIARDIDGQMQVVDKHKEMVRLRAGLDENGYLDEVSFDGAISCLERFGQLLKGFPEEHVRAVGTNTLRNARNSKEFLRQAKEALGHEIQIIAGQEEARLIYLGVSHGLPSSDEQRLVMDIGGGSTEYIIGVGFEQRHLTSTEMGCVSVTQRYFKGDEITEREMVNAINACRIILRPHHMSLTRLGWNTAIGASGTIKAIGTLLQENGWSDDHITLDGMLKLKSYLETHGSISQAIYAGLKGLKNERVPVLAGGLAILIATFQELSIDKMQVSANALREGLIFDTLGRLYEADVRETSVTNMQNWLKIDTAQAQRVAYTALSFFQEVHEKWKLDKDSYNYPKLLKWAAQLHEAGMAISYKRYRHHSAYLIENSEMAGFTQQEKSMLAAMMLNHRGKFAREPFEALTAPHNESLVYLTVLLRLAVRIHRGRDMDVSNMETSNIRLQIENGTDLKLFFEAGWLAEHPLTQLDLEIEAERLKAMNFNLTFE</sequence>
<dbReference type="Gene3D" id="3.30.420.150">
    <property type="entry name" value="Exopolyphosphatase. Domain 2"/>
    <property type="match status" value="1"/>
</dbReference>
<dbReference type="Gene3D" id="3.30.420.40">
    <property type="match status" value="1"/>
</dbReference>
<dbReference type="Pfam" id="PF21447">
    <property type="entry name" value="Ppx-GppA_III"/>
    <property type="match status" value="1"/>
</dbReference>
<dbReference type="NCBIfam" id="TIGR03706">
    <property type="entry name" value="exo_poly_only"/>
    <property type="match status" value="1"/>
</dbReference>
<dbReference type="CDD" id="cd24053">
    <property type="entry name" value="ASKHA_NBD_EcPPX-GppA-like"/>
    <property type="match status" value="1"/>
</dbReference>
<dbReference type="FunFam" id="3.30.420.40:FF:000023">
    <property type="entry name" value="Guanosine-5'-triphosphate,3'-diphosphate pyrophosphatase"/>
    <property type="match status" value="1"/>
</dbReference>
<proteinExistence type="inferred from homology"/>
<dbReference type="Pfam" id="PF02541">
    <property type="entry name" value="Ppx-GppA"/>
    <property type="match status" value="1"/>
</dbReference>
<gene>
    <name evidence="8" type="ORF">EI16_08945</name>
</gene>
<protein>
    <recommendedName>
        <fullName evidence="3">Exopolyphosphatase</fullName>
        <ecNumber evidence="2">3.6.1.11</ecNumber>
    </recommendedName>
</protein>
<accession>A0A066ZRF3</accession>
<evidence type="ECO:0000256" key="2">
    <source>
        <dbReference type="ARBA" id="ARBA00012451"/>
    </source>
</evidence>
<dbReference type="InterPro" id="IPR048950">
    <property type="entry name" value="Ppx_GppA_C"/>
</dbReference>
<evidence type="ECO:0000256" key="3">
    <source>
        <dbReference type="ARBA" id="ARBA00020416"/>
    </source>
</evidence>
<comment type="caution">
    <text evidence="8">The sequence shown here is derived from an EMBL/GenBank/DDBJ whole genome shotgun (WGS) entry which is preliminary data.</text>
</comment>
<evidence type="ECO:0000259" key="7">
    <source>
        <dbReference type="Pfam" id="PF21447"/>
    </source>
</evidence>
<dbReference type="GO" id="GO:0006793">
    <property type="term" value="P:phosphorus metabolic process"/>
    <property type="evidence" value="ECO:0007669"/>
    <property type="project" value="InterPro"/>
</dbReference>
<dbReference type="InterPro" id="IPR022371">
    <property type="entry name" value="Exopolyphosphatase"/>
</dbReference>
<feature type="domain" description="Ppx/GppA phosphatase C-terminal" evidence="7">
    <location>
        <begin position="328"/>
        <end position="508"/>
    </location>
</feature>
<dbReference type="STRING" id="28885.EI16_08945"/>
<dbReference type="PANTHER" id="PTHR30005">
    <property type="entry name" value="EXOPOLYPHOSPHATASE"/>
    <property type="match status" value="1"/>
</dbReference>
<evidence type="ECO:0000259" key="6">
    <source>
        <dbReference type="Pfam" id="PF02541"/>
    </source>
</evidence>
<dbReference type="Proteomes" id="UP000027341">
    <property type="component" value="Unassembled WGS sequence"/>
</dbReference>
<dbReference type="SUPFAM" id="SSF53067">
    <property type="entry name" value="Actin-like ATPase domain"/>
    <property type="match status" value="2"/>
</dbReference>
<comment type="catalytic activity">
    <reaction evidence="5">
        <text>[phosphate](n) + H2O = [phosphate](n-1) + phosphate + H(+)</text>
        <dbReference type="Rhea" id="RHEA:21528"/>
        <dbReference type="Rhea" id="RHEA-COMP:9859"/>
        <dbReference type="Rhea" id="RHEA-COMP:14279"/>
        <dbReference type="ChEBI" id="CHEBI:15377"/>
        <dbReference type="ChEBI" id="CHEBI:15378"/>
        <dbReference type="ChEBI" id="CHEBI:16838"/>
        <dbReference type="ChEBI" id="CHEBI:43474"/>
        <dbReference type="EC" id="3.6.1.11"/>
    </reaction>
</comment>
<organism evidence="8 9">
    <name type="scientific">Hydrogenovibrio marinus</name>
    <dbReference type="NCBI Taxonomy" id="28885"/>
    <lineage>
        <taxon>Bacteria</taxon>
        <taxon>Pseudomonadati</taxon>
        <taxon>Pseudomonadota</taxon>
        <taxon>Gammaproteobacteria</taxon>
        <taxon>Thiotrichales</taxon>
        <taxon>Piscirickettsiaceae</taxon>
        <taxon>Hydrogenovibrio</taxon>
    </lineage>
</organism>
<dbReference type="InterPro" id="IPR030673">
    <property type="entry name" value="PyroPPase_GppA_Ppx"/>
</dbReference>
<evidence type="ECO:0000256" key="4">
    <source>
        <dbReference type="ARBA" id="ARBA00022801"/>
    </source>
</evidence>
<name>A0A066ZRF3_HYDMR</name>
<dbReference type="PANTHER" id="PTHR30005:SF0">
    <property type="entry name" value="RETROGRADE REGULATION PROTEIN 2"/>
    <property type="match status" value="1"/>
</dbReference>
<keyword evidence="4" id="KW-0378">Hydrolase</keyword>
<dbReference type="InterPro" id="IPR003695">
    <property type="entry name" value="Ppx_GppA_N"/>
</dbReference>
<dbReference type="SUPFAM" id="SSF109604">
    <property type="entry name" value="HD-domain/PDEase-like"/>
    <property type="match status" value="1"/>
</dbReference>
<feature type="domain" description="Ppx/GppA phosphatase N-terminal" evidence="6">
    <location>
        <begin position="36"/>
        <end position="321"/>
    </location>
</feature>